<dbReference type="Proteomes" id="UP001150001">
    <property type="component" value="Unassembled WGS sequence"/>
</dbReference>
<feature type="domain" description="Bacterial Ig-like" evidence="4">
    <location>
        <begin position="2357"/>
        <end position="2453"/>
    </location>
</feature>
<feature type="domain" description="RapA2 cadherin-like" evidence="2">
    <location>
        <begin position="2008"/>
        <end position="2075"/>
    </location>
</feature>
<feature type="domain" description="Cadherin-like" evidence="3">
    <location>
        <begin position="757"/>
        <end position="851"/>
    </location>
</feature>
<dbReference type="EMBL" id="JAPFIT010000033">
    <property type="protein sequence ID" value="MDC5743368.1"/>
    <property type="molecule type" value="Genomic_DNA"/>
</dbReference>
<feature type="domain" description="RapA2 cadherin-like" evidence="2">
    <location>
        <begin position="332"/>
        <end position="401"/>
    </location>
</feature>
<reference evidence="6 7" key="1">
    <citation type="submission" date="2016-03" db="EMBL/GenBank/DDBJ databases">
        <title>Draft genome sequence of the Vibrio tubiashii subs. europaeus.</title>
        <authorList>
            <person name="Spinard E."/>
            <person name="Dubert J."/>
            <person name="Nelson D.R."/>
            <person name="Barja J.L."/>
        </authorList>
    </citation>
    <scope>NUCLEOTIDE SEQUENCE [LARGE SCALE GENOMIC DNA]</scope>
    <source>
        <strain evidence="7">PP-638</strain>
        <strain evidence="6">PP2-638</strain>
        <plasmid evidence="6">p251_like</plasmid>
    </source>
</reference>
<keyword evidence="6" id="KW-0614">Plasmid</keyword>
<feature type="region of interest" description="Disordered" evidence="1">
    <location>
        <begin position="148"/>
        <end position="168"/>
    </location>
</feature>
<proteinExistence type="predicted"/>
<dbReference type="Pfam" id="PF17803">
    <property type="entry name" value="Cadherin_4"/>
    <property type="match status" value="10"/>
</dbReference>
<dbReference type="OrthoDB" id="9813456at2"/>
<feature type="domain" description="RapA2 cadherin-like" evidence="2">
    <location>
        <begin position="3521"/>
        <end position="3594"/>
    </location>
</feature>
<dbReference type="Pfam" id="PF19077">
    <property type="entry name" value="Big_13"/>
    <property type="match status" value="1"/>
</dbReference>
<dbReference type="InterPro" id="IPR010221">
    <property type="entry name" value="VCBS_dom"/>
</dbReference>
<feature type="domain" description="RapA2 cadherin-like" evidence="2">
    <location>
        <begin position="636"/>
        <end position="710"/>
    </location>
</feature>
<keyword evidence="8" id="KW-1185">Reference proteome</keyword>
<evidence type="ECO:0000313" key="8">
    <source>
        <dbReference type="Proteomes" id="UP001150001"/>
    </source>
</evidence>
<feature type="domain" description="Cadherin-like" evidence="3">
    <location>
        <begin position="1426"/>
        <end position="1535"/>
    </location>
</feature>
<dbReference type="InterPro" id="IPR013783">
    <property type="entry name" value="Ig-like_fold"/>
</dbReference>
<feature type="domain" description="RapA2 cadherin-like" evidence="2">
    <location>
        <begin position="1913"/>
        <end position="1972"/>
    </location>
</feature>
<feature type="region of interest" description="Disordered" evidence="1">
    <location>
        <begin position="1"/>
        <end position="27"/>
    </location>
</feature>
<feature type="domain" description="RapA2 cadherin-like" evidence="2">
    <location>
        <begin position="3416"/>
        <end position="3488"/>
    </location>
</feature>
<feature type="domain" description="RapA2 cadherin-like" evidence="2">
    <location>
        <begin position="227"/>
        <end position="300"/>
    </location>
</feature>
<evidence type="ECO:0000313" key="7">
    <source>
        <dbReference type="Proteomes" id="UP000094761"/>
    </source>
</evidence>
<feature type="compositionally biased region" description="Low complexity" evidence="1">
    <location>
        <begin position="1"/>
        <end position="18"/>
    </location>
</feature>
<dbReference type="GeneID" id="78078711"/>
<dbReference type="InterPro" id="IPR044016">
    <property type="entry name" value="Big_13"/>
</dbReference>
<feature type="compositionally biased region" description="Low complexity" evidence="1">
    <location>
        <begin position="3528"/>
        <end position="3545"/>
    </location>
</feature>
<evidence type="ECO:0000313" key="5">
    <source>
        <dbReference type="EMBL" id="MDC5743368.1"/>
    </source>
</evidence>
<dbReference type="Pfam" id="PF17963">
    <property type="entry name" value="Big_9"/>
    <property type="match status" value="4"/>
</dbReference>
<dbReference type="Gene3D" id="2.60.40.2810">
    <property type="match status" value="1"/>
</dbReference>
<dbReference type="Proteomes" id="UP000094761">
    <property type="component" value="Unassembled WGS sequence"/>
</dbReference>
<evidence type="ECO:0000259" key="3">
    <source>
        <dbReference type="Pfam" id="PF17892"/>
    </source>
</evidence>
<feature type="region of interest" description="Disordered" evidence="1">
    <location>
        <begin position="4006"/>
        <end position="4032"/>
    </location>
</feature>
<feature type="compositionally biased region" description="Polar residues" evidence="1">
    <location>
        <begin position="3549"/>
        <end position="3558"/>
    </location>
</feature>
<geneLocation type="plasmid" evidence="6">
    <name>p251_like</name>
</geneLocation>
<dbReference type="Pfam" id="PF16184">
    <property type="entry name" value="Cadherin_3"/>
    <property type="match status" value="1"/>
</dbReference>
<evidence type="ECO:0000313" key="6">
    <source>
        <dbReference type="EMBL" id="OAM96677.1"/>
    </source>
</evidence>
<dbReference type="NCBIfam" id="NF012211">
    <property type="entry name" value="tand_rpt_95"/>
    <property type="match status" value="4"/>
</dbReference>
<feature type="domain" description="RapA2 cadherin-like" evidence="2">
    <location>
        <begin position="2106"/>
        <end position="2176"/>
    </location>
</feature>
<feature type="region of interest" description="Disordered" evidence="1">
    <location>
        <begin position="3889"/>
        <end position="3919"/>
    </location>
</feature>
<feature type="domain" description="RapA2 cadherin-like" evidence="2">
    <location>
        <begin position="434"/>
        <end position="502"/>
    </location>
</feature>
<feature type="domain" description="RapA2 cadherin-like" evidence="2">
    <location>
        <begin position="536"/>
        <end position="603"/>
    </location>
</feature>
<reference evidence="5" key="2">
    <citation type="submission" date="2022-11" db="EMBL/GenBank/DDBJ databases">
        <title>Role of the vibriolysin VemA secreted by the emergent pathogen Vibrio europaeus in the colonization of Manila clam mucus.</title>
        <authorList>
            <person name="Martinez C."/>
            <person name="Rodriguez S."/>
            <person name="Vences A."/>
            <person name="Barja J.L."/>
            <person name="Toranzo A.E."/>
            <person name="Dubert J."/>
        </authorList>
    </citation>
    <scope>NUCLEOTIDE SEQUENCE</scope>
    <source>
        <strain evidence="5">3454</strain>
    </source>
</reference>
<dbReference type="InterPro" id="IPR041690">
    <property type="entry name" value="Cadherin_5"/>
</dbReference>
<evidence type="ECO:0000256" key="1">
    <source>
        <dbReference type="SAM" id="MobiDB-lite"/>
    </source>
</evidence>
<accession>A0A178J4T8</accession>
<comment type="caution">
    <text evidence="6">The sequence shown here is derived from an EMBL/GenBank/DDBJ whole genome shotgun (WGS) entry which is preliminary data.</text>
</comment>
<dbReference type="Gene3D" id="2.60.40.10">
    <property type="entry name" value="Immunoglobulins"/>
    <property type="match status" value="16"/>
</dbReference>
<feature type="domain" description="Cadherin-like" evidence="3">
    <location>
        <begin position="1676"/>
        <end position="1771"/>
    </location>
</feature>
<sequence length="4032" mass="425329">MANKNNVKINNKNTQIKNKQSDERKQKKLRLHSHLKVNIPLFQSLMMILPSLAKHVDASEGSDDLSDEKELATTSSITNKNIVDHHAKTASLEAAHQSNTTNENHTSAHSDVNQALHETSTHLVPSHHLSTLSHPQVHYIPSVSIPTISAGSNGQPTHSNTPPTPTSPVTFIPEIIKGTYGELHVDVNGQYTFVLNPKSPQYILLNQHQQGTDHFVLHLSNGSSIIVQIPVTGQQDTPSISGDLTGVVTEDHNIDSQGLLHANGKIDVIDPDQGESSVKPDVIPGNYGVLTIDADGHWQYQVNNSLSNVQALTGATSLHESFTIYTKDGTPQTIEMTIGGNDDNAVITGVDVGSVIEDLTTQVQGQLAVTDPDLGEDHFQASQVKGHLGTLTITKDGAWTYVLDNTNPTVQALGKGSTATDTITVHSADGTSHQVTISINGTNDKAVIGGTSSGAVTEETQRKTTGTLTIADVDTGEAHFSNTDVAGALGTLHLKDSGAWSYDLDNTNSKVQALGKGATATDTITVHSADGTPYHITVTINGTNDKAVIGGTSSGAVTEESQLQTSGTLTITDVDTGEAHFSNADVAGSLGTLHMTDSGQWTYHLDNTNPTVQALGKGSTATDTIAVHSADGTPHQITVTINGTNDRPTISGTSSGAIIEQGLNTAGTPDATGSLTATDLDKSDTITWAINQPQGQWGTLSIDPHGHWHYQLDNSTGSAADKLAAGEHQTESFWITATDSAGATVPHKVVIDVQGSNDKPIVSAWTQLPAGIEDQPVTIKASDLLTHASDVDSSDVLHVTNLQATHGSLTDNKDGTYTFTPDKDFNGEIRLTYDVVDGHGGSVSTQAKFDLTAAPDNAMITDAQTNADLRGVTEDRGYIDTHYQLHYDGKLNIQDPDAGEAQFDPNIGPQTYQGIGYDTKLGGHILLMRDGHYTYTLDNRSIQNLAQGEVKHDSAVIRSADGTTHTIELTVHGTNDAPTINAQSHSVTEGGSVLNGQMVGHDIDTGATLTYSIANPVDGLTFNVDGSYSFDPSNASYNHLPQGKSHTLTIPVTVTDEHGATSTQNLEIVVTGTNDAAKVSGVDTGSVHENQAGQDMSPDYAQPGMSKISHDGLMTSGQLSIIDPDSGEAGFDTKGGLYSYHGQYGHLLLREDGHWDYKVAAGQTDWLRQGASTTVGTTIDKLGAGETLTDTITIQTKDGTSHDIIITIHGDNDAPYVSGEVQLNSGKEDLPQIITQAELLANSIDVDHNDIGQLNVANLYANHGSILDNKDGTYTFTPDRDYNGKVHFTYDVKDAHGGTTHTGASTTLVATPDKAIISEVTTGSVIEDGPHATHNNGTTTELANGQLQVIDPDSGEDKFQYSQFGETRLHDPFGGMLRIDSAGNWGYSVDNAALQHLAQGQVETVTYRVHSFDGTAYDLNIDVVGTNDTPTVTKVVLSNGTEDTHHQMQASQFGFTDVDTGDTLHSIAITDLPPATQGKFVLDGHDITAGQSITAADITKLQFVPTPNFNGDVQFKFTVNDGHVDSQEATNTLHIDAVSDAAQFTGRDTGDVHEGHTYTALDGSMSGGYVDDRSPDHMHGNIGKIWNDEIHTDGHLNIVDPDSGENHAQTGTYQGTHGHVILQSNGDWSYYASIGQDATGRKIDHLGQGESITDTVTIKSADGTTHDIHITIHGDNDRPYCSSEVQLNSGKEDLARTITTTELLANTVDVDTNDAGHLSIANLHADHGTLVDNKDGTFTFTPDHNYNGQVHFTYDVKDAHGGVTHTGASTTLLPSNDAATLQPTLASNFVTEDHLKSGTSTNELWSGWKNLDIQDIDSPSEAKVTQIEVNGVKHTVPANFAMNLAGVHGTFNFTHSTDGHDKWSYSADNSHVEVQSLSHGDSLTDTITLITADGTRIPLTAKILGTDDHVIIDTPDALTAALGTAVEDKVTSISGTLLAHDSDSKDSVTFSAGDSTGAYGTLHVDSNGQWHYDLDHSKANALQQGETKAEGFDITAISTDGSTATKHIEVLVQGKDDGAIISGQDSGQVTEDKHLQASGNLTVIDPDSGEGHFTATSGSTQLGTYTIDTSGHWTYSLDPRVQSLHQGETTSDVFTVHSADGTAHVIKVTITGTQDAPIITGQSTGAVYEDSQTSVSGTLHADDKDYGQSGFWAQSHIASTHNLGDLSIDQNGYWTFHLDSTNPAVNSLGEHDTLQETVTVNTIDGTSKVIQITIHGTNDDPFLSVTQTTPTTGTLTETDVDVNDTHTFSVVNSTGQFGSLSVDPDSGAYVYTANGSVAGMSYNAATHTYHGTDVFEVKVADNHGGESSKFITFDANGHVSVVPGQSPTISTSVPSNPLVTTTQPSLPAGTNTPPNNAVTVDLAASSDTGISDTDNLTKDSTPTITGHTDIPYSQVTIYDGSTPIGHAVSDGSGQYSVAVSSLSNGDHNLSAKALAPSSVLPATSSILPLHVDTVIAPLQVSLTHDTGSNSSDLITSDGSLTISGQEAGATVEYSTDNGHTWTSSFTPQQGSNTVSVRQTDVAGNVSASSSLTFTLDNTATAPSVSLTSDSGRSSSDNMTNVGDLSIGGIEQGATVEYSTDNGVHWRTQFTPNEGVNNVQVRQTDVAGNVSPSTSLTYTLDTQTDIRVNSAQVDQHGQGMMVQVYLPKDSEVTLLEITSDGGGAPLLVDLKTVQRQGTGTSVSHPDHQYQEFVGIDLSSLPDGHLTIRVAGTDAAGNTVTAQSSASSNYVLDTAASVSDDSNTAVEDSTTPVSGNLLSNDADATTVTTTGDIQGTYGTFHLSSDGRYTYTLNNQLSVIQQLDSTSSPLVDSIAYTARDNHGNQATAHLAISIQGTDDNHAPVVTAHSVSTDEDTTHTFSTAEFGYTDQDGDALHFITVGQLPANGLLLLNGKAVTTNQQISKADLDAGHLTFTPIHNENGANYAHFTFTANDGQQDSASATMTLNVNAVNDAATFTGDAGSITEDTSLHHNVHVTGASPITNALECTGHLVVSDVDGQGEAALDLNGQQYLNHNGSYGHFIVSSNGTWAYVADNDNQQVQDLDNGQTLTDSVEVTSKDGTKHSITVTINGTTDKPVLHSLSDSGVQHSGPIEGNLLSGIGTHEGASGAATDTDSNAHLVLQDIQVKDPVSGYVTVTPGHPHTMVGIGTLAIEANGHYTFTPEAGFTGTVPSMVYRVGDDGGNPRGDSAQNRLTIDVTPPAQHAPTVIPQSVSSDEDQAHTFTTAEFGYSDADQDALVHITITQLPAHGLLMLNGAVVTTNQQISKADLDAGHLTFTPVHDQSGMNYANIEFTANDGHQDSASATMILNVNAVNDDPTVGSNFKSSPEDTPLRFTKADFKYSDVDGDAMSHITITNVAHGTLSLHGHSVSVGDDIPAADISSLVFTPTPNYSSAGLNGLGAVQFTANDGHVDSKEGSIFINVAPVNDPATFNGDSTGQALEDTHTQITGTLNVTDPDGTQGFIEVTGGAGIVGSKGYGHAHIDSNGHWTYNLYNHHALVQQLKQGQTETETITVQAKDGTTHDITITITGTNDAPTVSEHSPGSSHSVSEDTNPNASGQLDINDVDGDAVSVTVDPSHNAQFGQVQLDPHTNTWTYHLNNSNPKVDALNDGETLQDTFTLLVDDGHGGQTSQQITMTINGHTDPVPYTPPTISVTVDTRNAHHVTAGITASTVQAYAHSIGQHATMASGHHEIKGHGHSDIIIVQGRLNEEAELEGGNDILYIGGRLTDKEIEGGHGSDTLILGAYTRNNAPRLHDHGEKISDGHEEMELEDIENIILGDGTVLKGHLPPNFPLATHDHYEVPVNIQAHLSSSDESVAGIRLTHLQQGLTLQSNGHNINVNGDGSYTVPANGHLVVISAHPISSGHHYFETEVTTHNSVTGVTAVTTEDLQGHIQSHVNPPPPPPPPVLHDEPDFSPLGNVQDLTVTLDDSLGKDVSLDAHTPVGGEHPTGAAAYLDALGITPAHTNTDSNQQAPADLDIVLAHVDDTVNSVTSIEETDIDMSDAHTHHVQQQAHDDKHLHNDIDGLPDLDSNN</sequence>
<name>A0A178J4T8_9VIBR</name>
<dbReference type="Gene3D" id="2.60.40.3440">
    <property type="match status" value="2"/>
</dbReference>
<feature type="domain" description="Cadherin-like" evidence="3">
    <location>
        <begin position="1212"/>
        <end position="1307"/>
    </location>
</feature>
<feature type="compositionally biased region" description="Basic and acidic residues" evidence="1">
    <location>
        <begin position="4012"/>
        <end position="4022"/>
    </location>
</feature>
<dbReference type="Pfam" id="PF17892">
    <property type="entry name" value="Cadherin_5"/>
    <property type="match status" value="4"/>
</dbReference>
<protein>
    <submittedName>
        <fullName evidence="5">VCBS domain-containing protein</fullName>
    </submittedName>
</protein>
<dbReference type="EMBL" id="LUAX01000008">
    <property type="protein sequence ID" value="OAM96677.1"/>
    <property type="molecule type" value="Genomic_DNA"/>
</dbReference>
<evidence type="ECO:0000259" key="4">
    <source>
        <dbReference type="Pfam" id="PF19077"/>
    </source>
</evidence>
<dbReference type="RefSeq" id="WP_069669701.1">
    <property type="nucleotide sequence ID" value="NZ_JAPFIM010000025.1"/>
</dbReference>
<dbReference type="InterPro" id="IPR040853">
    <property type="entry name" value="RapA2_cadherin-like"/>
</dbReference>
<feature type="region of interest" description="Disordered" evidence="1">
    <location>
        <begin position="3528"/>
        <end position="3560"/>
    </location>
</feature>
<organism evidence="6 7">
    <name type="scientific">Vibrio europaeus</name>
    <dbReference type="NCBI Taxonomy" id="300876"/>
    <lineage>
        <taxon>Bacteria</taxon>
        <taxon>Pseudomonadati</taxon>
        <taxon>Pseudomonadota</taxon>
        <taxon>Gammaproteobacteria</taxon>
        <taxon>Vibrionales</taxon>
        <taxon>Vibrionaceae</taxon>
        <taxon>Vibrio</taxon>
        <taxon>Vibrio oreintalis group</taxon>
    </lineage>
</organism>
<gene>
    <name evidence="6" type="ORF">AZ468_23565</name>
    <name evidence="5" type="ORF">OPW20_25215</name>
</gene>
<dbReference type="NCBIfam" id="TIGR01965">
    <property type="entry name" value="VCBS_repeat"/>
    <property type="match status" value="20"/>
</dbReference>
<evidence type="ECO:0000259" key="2">
    <source>
        <dbReference type="Pfam" id="PF17803"/>
    </source>
</evidence>
<feature type="compositionally biased region" description="Pro residues" evidence="1">
    <location>
        <begin position="3897"/>
        <end position="3906"/>
    </location>
</feature>